<accession>A0AA88IGQ8</accession>
<evidence type="ECO:0000313" key="2">
    <source>
        <dbReference type="Proteomes" id="UP001187315"/>
    </source>
</evidence>
<keyword evidence="2" id="KW-1185">Reference proteome</keyword>
<dbReference type="AlphaFoldDB" id="A0AA88IGQ8"/>
<dbReference type="Proteomes" id="UP001187315">
    <property type="component" value="Unassembled WGS sequence"/>
</dbReference>
<protein>
    <submittedName>
        <fullName evidence="1">Uncharacterized protein</fullName>
    </submittedName>
</protein>
<name>A0AA88IGQ8_TACVA</name>
<organism evidence="1 2">
    <name type="scientific">Tachysurus vachellii</name>
    <name type="common">Darkbarbel catfish</name>
    <name type="synonym">Pelteobagrus vachellii</name>
    <dbReference type="NCBI Taxonomy" id="175792"/>
    <lineage>
        <taxon>Eukaryota</taxon>
        <taxon>Metazoa</taxon>
        <taxon>Chordata</taxon>
        <taxon>Craniata</taxon>
        <taxon>Vertebrata</taxon>
        <taxon>Euteleostomi</taxon>
        <taxon>Actinopterygii</taxon>
        <taxon>Neopterygii</taxon>
        <taxon>Teleostei</taxon>
        <taxon>Ostariophysi</taxon>
        <taxon>Siluriformes</taxon>
        <taxon>Bagridae</taxon>
        <taxon>Tachysurus</taxon>
    </lineage>
</organism>
<evidence type="ECO:0000313" key="1">
    <source>
        <dbReference type="EMBL" id="KAK2816132.1"/>
    </source>
</evidence>
<dbReference type="EMBL" id="JAVHJS010000025">
    <property type="protein sequence ID" value="KAK2816132.1"/>
    <property type="molecule type" value="Genomic_DNA"/>
</dbReference>
<gene>
    <name evidence="1" type="ORF">Q7C36_022403</name>
</gene>
<proteinExistence type="predicted"/>
<reference evidence="1" key="1">
    <citation type="submission" date="2023-08" db="EMBL/GenBank/DDBJ databases">
        <title>Pelteobagrus vachellii genome.</title>
        <authorList>
            <person name="Liu H."/>
        </authorList>
    </citation>
    <scope>NUCLEOTIDE SEQUENCE</scope>
    <source>
        <strain evidence="1">PRFRI_2022a</strain>
        <tissue evidence="1">Muscle</tissue>
    </source>
</reference>
<sequence>MGKSRHSVSPSARMLYKLNRLEAHYQAQTHDVKKNQQVKHMWNKTTRPQVSPAAMKNSSVYSCSSHHATKLPESLNTFVLGLDESVSCSQTPEACKSEARRGERRAVCFEEPCC</sequence>
<comment type="caution">
    <text evidence="1">The sequence shown here is derived from an EMBL/GenBank/DDBJ whole genome shotgun (WGS) entry which is preliminary data.</text>
</comment>